<feature type="transmembrane region" description="Helical" evidence="7">
    <location>
        <begin position="119"/>
        <end position="136"/>
    </location>
</feature>
<feature type="transmembrane region" description="Helical" evidence="7">
    <location>
        <begin position="50"/>
        <end position="67"/>
    </location>
</feature>
<keyword evidence="10" id="KW-1185">Reference proteome</keyword>
<comment type="similarity">
    <text evidence="2">Belongs to the GtrA family.</text>
</comment>
<keyword evidence="5 7" id="KW-0472">Membrane</keyword>
<dbReference type="InterPro" id="IPR051401">
    <property type="entry name" value="GtrA_CellWall_Glycosyl"/>
</dbReference>
<evidence type="ECO:0000256" key="6">
    <source>
        <dbReference type="SAM" id="MobiDB-lite"/>
    </source>
</evidence>
<comment type="subcellular location">
    <subcellularLocation>
        <location evidence="1">Membrane</location>
        <topology evidence="1">Multi-pass membrane protein</topology>
    </subcellularLocation>
</comment>
<dbReference type="RefSeq" id="WP_378587942.1">
    <property type="nucleotide sequence ID" value="NZ_JBHSKD010000004.1"/>
</dbReference>
<dbReference type="InterPro" id="IPR007267">
    <property type="entry name" value="GtrA_DPMS_TM"/>
</dbReference>
<protein>
    <submittedName>
        <fullName evidence="9">GtrA family protein</fullName>
    </submittedName>
</protein>
<accession>A0ABW0BFU8</accession>
<comment type="caution">
    <text evidence="9">The sequence shown here is derived from an EMBL/GenBank/DDBJ whole genome shotgun (WGS) entry which is preliminary data.</text>
</comment>
<dbReference type="Pfam" id="PF04138">
    <property type="entry name" value="GtrA_DPMS_TM"/>
    <property type="match status" value="1"/>
</dbReference>
<gene>
    <name evidence="9" type="ORF">ACFPGP_05500</name>
</gene>
<dbReference type="Proteomes" id="UP001596087">
    <property type="component" value="Unassembled WGS sequence"/>
</dbReference>
<keyword evidence="3 7" id="KW-0812">Transmembrane</keyword>
<evidence type="ECO:0000256" key="7">
    <source>
        <dbReference type="SAM" id="Phobius"/>
    </source>
</evidence>
<dbReference type="PANTHER" id="PTHR38459:SF1">
    <property type="entry name" value="PROPHAGE BACTOPRENOL-LINKED GLUCOSE TRANSLOCASE HOMOLOG"/>
    <property type="match status" value="1"/>
</dbReference>
<evidence type="ECO:0000256" key="1">
    <source>
        <dbReference type="ARBA" id="ARBA00004141"/>
    </source>
</evidence>
<feature type="region of interest" description="Disordered" evidence="6">
    <location>
        <begin position="155"/>
        <end position="175"/>
    </location>
</feature>
<organism evidence="9 10">
    <name type="scientific">Nocardioides taihuensis</name>
    <dbReference type="NCBI Taxonomy" id="1835606"/>
    <lineage>
        <taxon>Bacteria</taxon>
        <taxon>Bacillati</taxon>
        <taxon>Actinomycetota</taxon>
        <taxon>Actinomycetes</taxon>
        <taxon>Propionibacteriales</taxon>
        <taxon>Nocardioidaceae</taxon>
        <taxon>Nocardioides</taxon>
    </lineage>
</organism>
<dbReference type="PANTHER" id="PTHR38459">
    <property type="entry name" value="PROPHAGE BACTOPRENOL-LINKED GLUCOSE TRANSLOCASE HOMOLOG"/>
    <property type="match status" value="1"/>
</dbReference>
<evidence type="ECO:0000256" key="3">
    <source>
        <dbReference type="ARBA" id="ARBA00022692"/>
    </source>
</evidence>
<evidence type="ECO:0000256" key="2">
    <source>
        <dbReference type="ARBA" id="ARBA00009399"/>
    </source>
</evidence>
<evidence type="ECO:0000256" key="4">
    <source>
        <dbReference type="ARBA" id="ARBA00022989"/>
    </source>
</evidence>
<feature type="transmembrane region" description="Helical" evidence="7">
    <location>
        <begin position="79"/>
        <end position="99"/>
    </location>
</feature>
<evidence type="ECO:0000256" key="5">
    <source>
        <dbReference type="ARBA" id="ARBA00023136"/>
    </source>
</evidence>
<proteinExistence type="inferred from homology"/>
<keyword evidence="4 7" id="KW-1133">Transmembrane helix</keyword>
<evidence type="ECO:0000313" key="9">
    <source>
        <dbReference type="EMBL" id="MFC5176118.1"/>
    </source>
</evidence>
<evidence type="ECO:0000259" key="8">
    <source>
        <dbReference type="Pfam" id="PF04138"/>
    </source>
</evidence>
<sequence length="175" mass="18834">MGVRWQRFAAEVGRFLAVGLLATVVALVLFNVLVHGLGAGVAPLNSQPELAYLIANTVGMVISFRGMKTWAFKHRESTHFDGGVLAFVTINLVTMLIPMTCLWLSRNGLGLDDPLSDNLSANVIGLALANAARFVLFRQVVFSETPGWDLEEQEALLSRPATGSSTSDRAQPPAP</sequence>
<evidence type="ECO:0000313" key="10">
    <source>
        <dbReference type="Proteomes" id="UP001596087"/>
    </source>
</evidence>
<name>A0ABW0BFU8_9ACTN</name>
<dbReference type="EMBL" id="JBHSKD010000004">
    <property type="protein sequence ID" value="MFC5176118.1"/>
    <property type="molecule type" value="Genomic_DNA"/>
</dbReference>
<feature type="transmembrane region" description="Helical" evidence="7">
    <location>
        <begin position="12"/>
        <end position="38"/>
    </location>
</feature>
<feature type="domain" description="GtrA/DPMS transmembrane" evidence="8">
    <location>
        <begin position="14"/>
        <end position="142"/>
    </location>
</feature>
<reference evidence="10" key="1">
    <citation type="journal article" date="2019" name="Int. J. Syst. Evol. Microbiol.">
        <title>The Global Catalogue of Microorganisms (GCM) 10K type strain sequencing project: providing services to taxonomists for standard genome sequencing and annotation.</title>
        <authorList>
            <consortium name="The Broad Institute Genomics Platform"/>
            <consortium name="The Broad Institute Genome Sequencing Center for Infectious Disease"/>
            <person name="Wu L."/>
            <person name="Ma J."/>
        </authorList>
    </citation>
    <scope>NUCLEOTIDE SEQUENCE [LARGE SCALE GENOMIC DNA]</scope>
    <source>
        <strain evidence="10">DFY41</strain>
    </source>
</reference>